<dbReference type="Pfam" id="PF11000">
    <property type="entry name" value="DUF2840"/>
    <property type="match status" value="1"/>
</dbReference>
<evidence type="ECO:0000313" key="1">
    <source>
        <dbReference type="EMBL" id="TPE60732.1"/>
    </source>
</evidence>
<keyword evidence="2" id="KW-1185">Reference proteome</keyword>
<sequence>MSHVPGYPRPETLTQVDLVWIEKRVQHWIRFGRPVRDDIRDRRRRTIAFRPGSVFAFIQWAANDYGTILSRIDILRAVGAGEAFQTVPNVRPGGELLLSMDGWPKVQSVLQHIDDIESADIDACAVSPDHWRHVHHCLSAKIAPRAYTKMRHAAWLKRREIER</sequence>
<proteinExistence type="predicted"/>
<dbReference type="AlphaFoldDB" id="A0A501XJA3"/>
<dbReference type="RefSeq" id="WP_140928330.1">
    <property type="nucleotide sequence ID" value="NZ_VFSU01000025.1"/>
</dbReference>
<dbReference type="OrthoDB" id="9810432at2"/>
<protein>
    <submittedName>
        <fullName evidence="1">DUF2840 domain-containing protein</fullName>
    </submittedName>
</protein>
<dbReference type="InterPro" id="IPR021263">
    <property type="entry name" value="DUF2840"/>
</dbReference>
<evidence type="ECO:0000313" key="2">
    <source>
        <dbReference type="Proteomes" id="UP000319897"/>
    </source>
</evidence>
<reference evidence="1 2" key="1">
    <citation type="submission" date="2019-06" db="EMBL/GenBank/DDBJ databases">
        <authorList>
            <person name="Lee I."/>
            <person name="Jang G.I."/>
            <person name="Hwang C.Y."/>
        </authorList>
    </citation>
    <scope>NUCLEOTIDE SEQUENCE [LARGE SCALE GENOMIC DNA]</scope>
    <source>
        <strain evidence="1 2">PAMC 28131</strain>
    </source>
</reference>
<dbReference type="EMBL" id="VFSU01000025">
    <property type="protein sequence ID" value="TPE60732.1"/>
    <property type="molecule type" value="Genomic_DNA"/>
</dbReference>
<name>A0A501XJA3_9SPHN</name>
<dbReference type="Proteomes" id="UP000319897">
    <property type="component" value="Unassembled WGS sequence"/>
</dbReference>
<organism evidence="1 2">
    <name type="scientific">Sandaracinobacter neustonicus</name>
    <dbReference type="NCBI Taxonomy" id="1715348"/>
    <lineage>
        <taxon>Bacteria</taxon>
        <taxon>Pseudomonadati</taxon>
        <taxon>Pseudomonadota</taxon>
        <taxon>Alphaproteobacteria</taxon>
        <taxon>Sphingomonadales</taxon>
        <taxon>Sphingosinicellaceae</taxon>
        <taxon>Sandaracinobacter</taxon>
    </lineage>
</organism>
<comment type="caution">
    <text evidence="1">The sequence shown here is derived from an EMBL/GenBank/DDBJ whole genome shotgun (WGS) entry which is preliminary data.</text>
</comment>
<gene>
    <name evidence="1" type="ORF">FJQ54_10285</name>
</gene>
<accession>A0A501XJA3</accession>